<keyword evidence="8" id="KW-1185">Reference proteome</keyword>
<evidence type="ECO:0000313" key="5">
    <source>
        <dbReference type="EMBL" id="KAG3203732.1"/>
    </source>
</evidence>
<dbReference type="EMBL" id="RCMK01001137">
    <property type="protein sequence ID" value="KAG2900992.1"/>
    <property type="molecule type" value="Genomic_DNA"/>
</dbReference>
<organism evidence="7 8">
    <name type="scientific">Phytophthora cactorum</name>
    <dbReference type="NCBI Taxonomy" id="29920"/>
    <lineage>
        <taxon>Eukaryota</taxon>
        <taxon>Sar</taxon>
        <taxon>Stramenopiles</taxon>
        <taxon>Oomycota</taxon>
        <taxon>Peronosporomycetes</taxon>
        <taxon>Peronosporales</taxon>
        <taxon>Peronosporaceae</taxon>
        <taxon>Phytophthora</taxon>
    </lineage>
</organism>
<dbReference type="Proteomes" id="UP000688947">
    <property type="component" value="Unassembled WGS sequence"/>
</dbReference>
<evidence type="ECO:0000313" key="2">
    <source>
        <dbReference type="EMBL" id="KAG2899877.1"/>
    </source>
</evidence>
<dbReference type="EMBL" id="JAENGZ010002618">
    <property type="protein sequence ID" value="KAG6943281.1"/>
    <property type="molecule type" value="Genomic_DNA"/>
</dbReference>
<dbReference type="EMBL" id="RCMV01002244">
    <property type="protein sequence ID" value="KAG3203732.1"/>
    <property type="molecule type" value="Genomic_DNA"/>
</dbReference>
<accession>A0A329SUY2</accession>
<dbReference type="Proteomes" id="UP000735874">
    <property type="component" value="Unassembled WGS sequence"/>
</dbReference>
<reference evidence="6" key="3">
    <citation type="submission" date="2021-01" db="EMBL/GenBank/DDBJ databases">
        <title>Phytophthora aleatoria, a newly-described species from Pinus radiata is distinct from Phytophthora cactorum isolates based on comparative genomics.</title>
        <authorList>
            <person name="Mcdougal R."/>
            <person name="Panda P."/>
            <person name="Williams N."/>
            <person name="Studholme D.J."/>
        </authorList>
    </citation>
    <scope>NUCLEOTIDE SEQUENCE</scope>
    <source>
        <strain evidence="6">NZFS 3830</strain>
    </source>
</reference>
<dbReference type="Proteomes" id="UP000697107">
    <property type="component" value="Unassembled WGS sequence"/>
</dbReference>
<evidence type="ECO:0000313" key="7">
    <source>
        <dbReference type="EMBL" id="RAW40389.1"/>
    </source>
</evidence>
<dbReference type="OrthoDB" id="105371at2759"/>
<evidence type="ECO:0000313" key="3">
    <source>
        <dbReference type="EMBL" id="KAG2900992.1"/>
    </source>
</evidence>
<dbReference type="EMBL" id="RCML01000022">
    <property type="protein sequence ID" value="KAG2997811.1"/>
    <property type="molecule type" value="Genomic_DNA"/>
</dbReference>
<dbReference type="EMBL" id="RCMI01000715">
    <property type="protein sequence ID" value="KAG2899877.1"/>
    <property type="molecule type" value="Genomic_DNA"/>
</dbReference>
<evidence type="ECO:0000313" key="8">
    <source>
        <dbReference type="Proteomes" id="UP000251314"/>
    </source>
</evidence>
<proteinExistence type="predicted"/>
<gene>
    <name evidence="6" type="ORF">JG687_00018567</name>
    <name evidence="7" type="ORF">PC110_g3372</name>
    <name evidence="1" type="ORF">PC113_g23029</name>
    <name evidence="2" type="ORF">PC115_g16401</name>
    <name evidence="3" type="ORF">PC117_g21834</name>
    <name evidence="4" type="ORF">PC118_g1706</name>
    <name evidence="5" type="ORF">PC129_g22775</name>
</gene>
<evidence type="ECO:0000313" key="6">
    <source>
        <dbReference type="EMBL" id="KAG6943281.1"/>
    </source>
</evidence>
<dbReference type="EMBL" id="RCMG01001961">
    <property type="protein sequence ID" value="KAG2816942.1"/>
    <property type="molecule type" value="Genomic_DNA"/>
</dbReference>
<protein>
    <submittedName>
        <fullName evidence="7">Uncharacterized protein</fullName>
    </submittedName>
</protein>
<sequence>MTPPLQLKIVALVLSKLSSHPIDSVAVAISDFLVADLSLSKALELSYADSLALLDLVWARSLGPIRSSRWSATNLLQTKDYYYKWEFSIALVKAIRRADLNQIQWLLGHLSDCPVVGTSWKKLPSWDTCGCCSC</sequence>
<dbReference type="Proteomes" id="UP000736787">
    <property type="component" value="Unassembled WGS sequence"/>
</dbReference>
<dbReference type="VEuPathDB" id="FungiDB:PC110_g3372"/>
<evidence type="ECO:0000313" key="1">
    <source>
        <dbReference type="EMBL" id="KAG2816942.1"/>
    </source>
</evidence>
<evidence type="ECO:0000313" key="4">
    <source>
        <dbReference type="EMBL" id="KAG2997811.1"/>
    </source>
</evidence>
<comment type="caution">
    <text evidence="7">The sequence shown here is derived from an EMBL/GenBank/DDBJ whole genome shotgun (WGS) entry which is preliminary data.</text>
</comment>
<reference evidence="1" key="2">
    <citation type="submission" date="2018-10" db="EMBL/GenBank/DDBJ databases">
        <title>Effector identification in a new, highly contiguous assembly of the strawberry crown rot pathogen Phytophthora cactorum.</title>
        <authorList>
            <person name="Armitage A.D."/>
            <person name="Nellist C.F."/>
            <person name="Bates H."/>
            <person name="Vickerstaff R.J."/>
            <person name="Harrison R.J."/>
        </authorList>
    </citation>
    <scope>NUCLEOTIDE SEQUENCE</scope>
    <source>
        <strain evidence="1">15-7</strain>
        <strain evidence="2">4032</strain>
        <strain evidence="3">4040</strain>
        <strain evidence="4">P415</strain>
        <strain evidence="5">P421</strain>
    </source>
</reference>
<reference evidence="7 8" key="1">
    <citation type="submission" date="2018-01" db="EMBL/GenBank/DDBJ databases">
        <title>Draft genome of the strawberry crown rot pathogen Phytophthora cactorum.</title>
        <authorList>
            <person name="Armitage A.D."/>
            <person name="Lysoe E."/>
            <person name="Nellist C.F."/>
            <person name="Harrison R.J."/>
            <person name="Brurberg M.B."/>
        </authorList>
    </citation>
    <scope>NUCLEOTIDE SEQUENCE [LARGE SCALE GENOMIC DNA]</scope>
    <source>
        <strain evidence="7 8">10300</strain>
    </source>
</reference>
<name>A0A329SUY2_9STRA</name>
<dbReference type="AlphaFoldDB" id="A0A329SUY2"/>
<dbReference type="Proteomes" id="UP000774804">
    <property type="component" value="Unassembled WGS sequence"/>
</dbReference>
<dbReference type="Proteomes" id="UP000251314">
    <property type="component" value="Unassembled WGS sequence"/>
</dbReference>
<dbReference type="Proteomes" id="UP000760860">
    <property type="component" value="Unassembled WGS sequence"/>
</dbReference>
<dbReference type="EMBL" id="MJFZ01000048">
    <property type="protein sequence ID" value="RAW40389.1"/>
    <property type="molecule type" value="Genomic_DNA"/>
</dbReference>